<name>A0ABS0AU12_9GAMM</name>
<evidence type="ECO:0000313" key="1">
    <source>
        <dbReference type="EMBL" id="MBF5057617.1"/>
    </source>
</evidence>
<proteinExistence type="predicted"/>
<dbReference type="EMBL" id="ARXX01000052">
    <property type="protein sequence ID" value="MBF5057617.1"/>
    <property type="molecule type" value="Genomic_DNA"/>
</dbReference>
<sequence>MKEAEMTKPDDLEQSNVRDAACLAVEQFNYLEALFSALAERLEAFSPEDRTIRDAKRLALLGRSHAEQWSCAFLDGING</sequence>
<gene>
    <name evidence="1" type="ORF">Y5W_02911</name>
</gene>
<accession>A0ABS0AU12</accession>
<evidence type="ECO:0000313" key="2">
    <source>
        <dbReference type="Proteomes" id="UP000662703"/>
    </source>
</evidence>
<keyword evidence="2" id="KW-1185">Reference proteome</keyword>
<reference evidence="1 2" key="1">
    <citation type="submission" date="2012-09" db="EMBL/GenBank/DDBJ databases">
        <title>Genome Sequence of alkane-degrading Bacterium Alcanivorax sp. 521-1.</title>
        <authorList>
            <person name="Lai Q."/>
            <person name="Shao Z."/>
        </authorList>
    </citation>
    <scope>NUCLEOTIDE SEQUENCE [LARGE SCALE GENOMIC DNA]</scope>
    <source>
        <strain evidence="1 2">521-1</strain>
    </source>
</reference>
<dbReference type="Proteomes" id="UP000662703">
    <property type="component" value="Unassembled WGS sequence"/>
</dbReference>
<organism evidence="1 2">
    <name type="scientific">Alloalcanivorax profundimaris</name>
    <dbReference type="NCBI Taxonomy" id="2735259"/>
    <lineage>
        <taxon>Bacteria</taxon>
        <taxon>Pseudomonadati</taxon>
        <taxon>Pseudomonadota</taxon>
        <taxon>Gammaproteobacteria</taxon>
        <taxon>Oceanospirillales</taxon>
        <taxon>Alcanivoracaceae</taxon>
        <taxon>Alloalcanivorax</taxon>
    </lineage>
</organism>
<comment type="caution">
    <text evidence="1">The sequence shown here is derived from an EMBL/GenBank/DDBJ whole genome shotgun (WGS) entry which is preliminary data.</text>
</comment>
<protein>
    <submittedName>
        <fullName evidence="1">Uncharacterized protein</fullName>
    </submittedName>
</protein>